<dbReference type="EMBL" id="NAJQ01001277">
    <property type="protein sequence ID" value="TKA61107.1"/>
    <property type="molecule type" value="Genomic_DNA"/>
</dbReference>
<name>A0A4U0WF38_9PEZI</name>
<proteinExistence type="predicted"/>
<keyword evidence="4" id="KW-1185">Reference proteome</keyword>
<evidence type="ECO:0000256" key="2">
    <source>
        <dbReference type="SAM" id="Phobius"/>
    </source>
</evidence>
<keyword evidence="2" id="KW-0472">Membrane</keyword>
<keyword evidence="2" id="KW-1133">Transmembrane helix</keyword>
<dbReference type="OrthoDB" id="3866358at2759"/>
<gene>
    <name evidence="3" type="ORF">B0A55_13299</name>
</gene>
<sequence length="264" mass="28205">MEAANLSLSSYGSYSFDEYDLAVELEGDGHTGPHELPTPHQYSARSASMGAGTEVGMIQTRHARNFSRDIADSGPGRALSGRNTAPEKGEWHLDCSSNERRKKWIVIGVVAFLVIAIIITATDCVLGSNNRGGRRERKKRSIDEADLGHGLPVPQTPRLEVTVGAGSSENPVGFDLMSSVRPSPSPALFIDPALRSDSNPMFSGLGATRESSTGSGNNITFNELQNPSDALGILAQIASNGEAAYSNHRHVAQSNTQNTLDYPL</sequence>
<feature type="region of interest" description="Disordered" evidence="1">
    <location>
        <begin position="68"/>
        <end position="91"/>
    </location>
</feature>
<evidence type="ECO:0000256" key="1">
    <source>
        <dbReference type="SAM" id="MobiDB-lite"/>
    </source>
</evidence>
<dbReference type="AlphaFoldDB" id="A0A4U0WF38"/>
<dbReference type="Proteomes" id="UP000309340">
    <property type="component" value="Unassembled WGS sequence"/>
</dbReference>
<feature type="non-terminal residue" evidence="3">
    <location>
        <position position="264"/>
    </location>
</feature>
<feature type="transmembrane region" description="Helical" evidence="2">
    <location>
        <begin position="104"/>
        <end position="128"/>
    </location>
</feature>
<accession>A0A4U0WF38</accession>
<protein>
    <submittedName>
        <fullName evidence="3">Uncharacterized protein</fullName>
    </submittedName>
</protein>
<keyword evidence="2" id="KW-0812">Transmembrane</keyword>
<dbReference type="STRING" id="329884.A0A4U0WF38"/>
<feature type="region of interest" description="Disordered" evidence="1">
    <location>
        <begin position="128"/>
        <end position="155"/>
    </location>
</feature>
<comment type="caution">
    <text evidence="3">The sequence shown here is derived from an EMBL/GenBank/DDBJ whole genome shotgun (WGS) entry which is preliminary data.</text>
</comment>
<evidence type="ECO:0000313" key="3">
    <source>
        <dbReference type="EMBL" id="TKA61107.1"/>
    </source>
</evidence>
<reference evidence="3 4" key="1">
    <citation type="submission" date="2017-03" db="EMBL/GenBank/DDBJ databases">
        <title>Genomes of endolithic fungi from Antarctica.</title>
        <authorList>
            <person name="Coleine C."/>
            <person name="Masonjones S."/>
            <person name="Stajich J.E."/>
        </authorList>
    </citation>
    <scope>NUCLEOTIDE SEQUENCE [LARGE SCALE GENOMIC DNA]</scope>
    <source>
        <strain evidence="3 4">CCFEE 5184</strain>
    </source>
</reference>
<evidence type="ECO:0000313" key="4">
    <source>
        <dbReference type="Proteomes" id="UP000309340"/>
    </source>
</evidence>
<organism evidence="3 4">
    <name type="scientific">Friedmanniomyces simplex</name>
    <dbReference type="NCBI Taxonomy" id="329884"/>
    <lineage>
        <taxon>Eukaryota</taxon>
        <taxon>Fungi</taxon>
        <taxon>Dikarya</taxon>
        <taxon>Ascomycota</taxon>
        <taxon>Pezizomycotina</taxon>
        <taxon>Dothideomycetes</taxon>
        <taxon>Dothideomycetidae</taxon>
        <taxon>Mycosphaerellales</taxon>
        <taxon>Teratosphaeriaceae</taxon>
        <taxon>Friedmanniomyces</taxon>
    </lineage>
</organism>